<name>A0ACC1KX81_9FUNG</name>
<comment type="caution">
    <text evidence="1">The sequence shown here is derived from an EMBL/GenBank/DDBJ whole genome shotgun (WGS) entry which is preliminary data.</text>
</comment>
<proteinExistence type="predicted"/>
<evidence type="ECO:0000313" key="1">
    <source>
        <dbReference type="EMBL" id="KAJ2796972.1"/>
    </source>
</evidence>
<evidence type="ECO:0000313" key="2">
    <source>
        <dbReference type="Proteomes" id="UP001140087"/>
    </source>
</evidence>
<dbReference type="Proteomes" id="UP001140087">
    <property type="component" value="Unassembled WGS sequence"/>
</dbReference>
<accession>A0ACC1KX81</accession>
<organism evidence="1 2">
    <name type="scientific">Coemansia helicoidea</name>
    <dbReference type="NCBI Taxonomy" id="1286919"/>
    <lineage>
        <taxon>Eukaryota</taxon>
        <taxon>Fungi</taxon>
        <taxon>Fungi incertae sedis</taxon>
        <taxon>Zoopagomycota</taxon>
        <taxon>Kickxellomycotina</taxon>
        <taxon>Kickxellomycetes</taxon>
        <taxon>Kickxellales</taxon>
        <taxon>Kickxellaceae</taxon>
        <taxon>Coemansia</taxon>
    </lineage>
</organism>
<keyword evidence="2" id="KW-1185">Reference proteome</keyword>
<reference evidence="1" key="1">
    <citation type="submission" date="2022-07" db="EMBL/GenBank/DDBJ databases">
        <title>Phylogenomic reconstructions and comparative analyses of Kickxellomycotina fungi.</title>
        <authorList>
            <person name="Reynolds N.K."/>
            <person name="Stajich J.E."/>
            <person name="Barry K."/>
            <person name="Grigoriev I.V."/>
            <person name="Crous P."/>
            <person name="Smith M.E."/>
        </authorList>
    </citation>
    <scope>NUCLEOTIDE SEQUENCE</scope>
    <source>
        <strain evidence="1">BCRC 34780</strain>
    </source>
</reference>
<gene>
    <name evidence="1" type="ORF">H4R21_004505</name>
</gene>
<dbReference type="EMBL" id="JANBUN010001722">
    <property type="protein sequence ID" value="KAJ2796972.1"/>
    <property type="molecule type" value="Genomic_DNA"/>
</dbReference>
<protein>
    <submittedName>
        <fullName evidence="1">Uncharacterized protein</fullName>
    </submittedName>
</protein>
<sequence>MDDGWAAQERHWSWAGKRIITLGGYADSLPKNLLTANEEKSILDPSKRTGYVIDMEKPVDTDDAAVRKTYPRARQYPTLGLDYRGRAVLYNEVLRQFRAYTLWPDNAVLRNLTLKQYYRSDSRCHGEYCSNCEAGVLGSNFSLGQVVLIMTCWSDDTSTWFNVDWTEDDVHGEWAGHRLDIVALKRVPADWEDVTDAVKTKLMRLRNQPR</sequence>